<dbReference type="InterPro" id="IPR013922">
    <property type="entry name" value="Cyclin_PHO80-like"/>
</dbReference>
<keyword evidence="3" id="KW-1185">Reference proteome</keyword>
<accession>A0A1C7N1B6</accession>
<dbReference type="PANTHER" id="PTHR15615:SF94">
    <property type="entry name" value="PHO85 CYCLIN-6-RELATED"/>
    <property type="match status" value="1"/>
</dbReference>
<dbReference type="STRING" id="101091.A0A1C7N1B6"/>
<reference evidence="2 3" key="1">
    <citation type="submission" date="2016-03" db="EMBL/GenBank/DDBJ databases">
        <title>Choanephora cucurbitarum.</title>
        <authorList>
            <person name="Min B."/>
            <person name="Park H."/>
            <person name="Park J.-H."/>
            <person name="Shin H.-D."/>
            <person name="Choi I.-G."/>
        </authorList>
    </citation>
    <scope>NUCLEOTIDE SEQUENCE [LARGE SCALE GENOMIC DNA]</scope>
    <source>
        <strain evidence="2 3">KUS-F28377</strain>
    </source>
</reference>
<dbReference type="Gene3D" id="1.10.472.10">
    <property type="entry name" value="Cyclin-like"/>
    <property type="match status" value="1"/>
</dbReference>
<dbReference type="OrthoDB" id="1060854at2759"/>
<dbReference type="Pfam" id="PF08613">
    <property type="entry name" value="Cyclin"/>
    <property type="match status" value="1"/>
</dbReference>
<protein>
    <submittedName>
        <fullName evidence="2">PHO85 cyclin-7</fullName>
    </submittedName>
</protein>
<dbReference type="GO" id="GO:0016538">
    <property type="term" value="F:cyclin-dependent protein serine/threonine kinase regulator activity"/>
    <property type="evidence" value="ECO:0007669"/>
    <property type="project" value="TreeGrafter"/>
</dbReference>
<proteinExistence type="predicted"/>
<dbReference type="GO" id="GO:0000307">
    <property type="term" value="C:cyclin-dependent protein kinase holoenzyme complex"/>
    <property type="evidence" value="ECO:0007669"/>
    <property type="project" value="TreeGrafter"/>
</dbReference>
<dbReference type="Proteomes" id="UP000093000">
    <property type="component" value="Unassembled WGS sequence"/>
</dbReference>
<feature type="region of interest" description="Disordered" evidence="1">
    <location>
        <begin position="173"/>
        <end position="194"/>
    </location>
</feature>
<dbReference type="GO" id="GO:0019901">
    <property type="term" value="F:protein kinase binding"/>
    <property type="evidence" value="ECO:0007669"/>
    <property type="project" value="InterPro"/>
</dbReference>
<comment type="caution">
    <text evidence="2">The sequence shown here is derived from an EMBL/GenBank/DDBJ whole genome shotgun (WGS) entry which is preliminary data.</text>
</comment>
<dbReference type="SUPFAM" id="SSF47954">
    <property type="entry name" value="Cyclin-like"/>
    <property type="match status" value="1"/>
</dbReference>
<evidence type="ECO:0000256" key="1">
    <source>
        <dbReference type="SAM" id="MobiDB-lite"/>
    </source>
</evidence>
<dbReference type="InterPro" id="IPR036915">
    <property type="entry name" value="Cyclin-like_sf"/>
</dbReference>
<evidence type="ECO:0000313" key="3">
    <source>
        <dbReference type="Proteomes" id="UP000093000"/>
    </source>
</evidence>
<dbReference type="InParanoid" id="A0A1C7N1B6"/>
<dbReference type="PANTHER" id="PTHR15615">
    <property type="match status" value="1"/>
</dbReference>
<dbReference type="GO" id="GO:0005634">
    <property type="term" value="C:nucleus"/>
    <property type="evidence" value="ECO:0007669"/>
    <property type="project" value="TreeGrafter"/>
</dbReference>
<evidence type="ECO:0000313" key="2">
    <source>
        <dbReference type="EMBL" id="OBZ82419.1"/>
    </source>
</evidence>
<dbReference type="EMBL" id="LUGH01000871">
    <property type="protein sequence ID" value="OBZ82419.1"/>
    <property type="molecule type" value="Genomic_DNA"/>
</dbReference>
<name>A0A1C7N1B6_9FUNG</name>
<sequence>MRSNHEMNIGNYPMNNLLLIVSNLLESMLHTNNKIPSTHITYFHSRAIPNITVHSYLTRIHRFAPFTNEVLLSILIYFDRLSKLDQSFTINSYNIHRLLITSVVVASKFTSDIFYANTRYAKVGGLPLLELNQLELEFLFLIDFQLHVQLEDLQAYANQLLTHALSTPISLHSPTKLKHQSPLPPPPSPPLSSSHVVLPLTPPYTKNNKVITRKSFHPYLNTLRKTKRNPLGFISPGD</sequence>
<organism evidence="2 3">
    <name type="scientific">Choanephora cucurbitarum</name>
    <dbReference type="NCBI Taxonomy" id="101091"/>
    <lineage>
        <taxon>Eukaryota</taxon>
        <taxon>Fungi</taxon>
        <taxon>Fungi incertae sedis</taxon>
        <taxon>Mucoromycota</taxon>
        <taxon>Mucoromycotina</taxon>
        <taxon>Mucoromycetes</taxon>
        <taxon>Mucorales</taxon>
        <taxon>Mucorineae</taxon>
        <taxon>Choanephoraceae</taxon>
        <taxon>Choanephoroideae</taxon>
        <taxon>Choanephora</taxon>
    </lineage>
</organism>
<dbReference type="AlphaFoldDB" id="A0A1C7N1B6"/>
<dbReference type="CDD" id="cd20558">
    <property type="entry name" value="CYCLIN_ScPCL7-like"/>
    <property type="match status" value="1"/>
</dbReference>
<gene>
    <name evidence="2" type="primary">PCL7_2</name>
    <name evidence="2" type="ORF">A0J61_09530</name>
</gene>